<keyword evidence="1" id="KW-0812">Transmembrane</keyword>
<proteinExistence type="predicted"/>
<protein>
    <submittedName>
        <fullName evidence="2">Uncharacterized protein</fullName>
    </submittedName>
</protein>
<reference evidence="2" key="1">
    <citation type="submission" date="2020-05" db="UniProtKB">
        <authorList>
            <consortium name="EnsemblMetazoa"/>
        </authorList>
    </citation>
    <scope>IDENTIFICATION</scope>
    <source>
        <strain evidence="2">TTRI</strain>
    </source>
</reference>
<accession>A0A1A9UZL2</accession>
<keyword evidence="1" id="KW-0472">Membrane</keyword>
<evidence type="ECO:0000256" key="1">
    <source>
        <dbReference type="SAM" id="Phobius"/>
    </source>
</evidence>
<dbReference type="Proteomes" id="UP000078200">
    <property type="component" value="Unassembled WGS sequence"/>
</dbReference>
<evidence type="ECO:0000313" key="2">
    <source>
        <dbReference type="EnsemblMetazoa" id="GAUT020901-PA"/>
    </source>
</evidence>
<keyword evidence="3" id="KW-1185">Reference proteome</keyword>
<sequence length="117" mass="13007">MYRCQLLFGLRLAQLQQLLAFLSRDSNTLAVNGGAENIPLHCRDLSHDSSNNKPDETILALGRISNPQHMFSLIVGMNDNKILHSEALGNFVMSIILATIVLAILKAYISDQKIEMQ</sequence>
<keyword evidence="1" id="KW-1133">Transmembrane helix</keyword>
<dbReference type="AlphaFoldDB" id="A0A1A9UZL2"/>
<dbReference type="VEuPathDB" id="VectorBase:GAUT020901"/>
<organism evidence="2 3">
    <name type="scientific">Glossina austeni</name>
    <name type="common">Savannah tsetse fly</name>
    <dbReference type="NCBI Taxonomy" id="7395"/>
    <lineage>
        <taxon>Eukaryota</taxon>
        <taxon>Metazoa</taxon>
        <taxon>Ecdysozoa</taxon>
        <taxon>Arthropoda</taxon>
        <taxon>Hexapoda</taxon>
        <taxon>Insecta</taxon>
        <taxon>Pterygota</taxon>
        <taxon>Neoptera</taxon>
        <taxon>Endopterygota</taxon>
        <taxon>Diptera</taxon>
        <taxon>Brachycera</taxon>
        <taxon>Muscomorpha</taxon>
        <taxon>Hippoboscoidea</taxon>
        <taxon>Glossinidae</taxon>
        <taxon>Glossina</taxon>
    </lineage>
</organism>
<dbReference type="EnsemblMetazoa" id="GAUT020901-RA">
    <property type="protein sequence ID" value="GAUT020901-PA"/>
    <property type="gene ID" value="GAUT020901"/>
</dbReference>
<name>A0A1A9UZL2_GLOAU</name>
<feature type="transmembrane region" description="Helical" evidence="1">
    <location>
        <begin position="87"/>
        <end position="109"/>
    </location>
</feature>
<evidence type="ECO:0000313" key="3">
    <source>
        <dbReference type="Proteomes" id="UP000078200"/>
    </source>
</evidence>